<comment type="caution">
    <text evidence="11">The sequence shown here is derived from an EMBL/GenBank/DDBJ whole genome shotgun (WGS) entry which is preliminary data.</text>
</comment>
<dbReference type="GO" id="GO:0005737">
    <property type="term" value="C:cytoplasm"/>
    <property type="evidence" value="ECO:0007669"/>
    <property type="project" value="TreeGrafter"/>
</dbReference>
<dbReference type="PANTHER" id="PTHR43797">
    <property type="entry name" value="HOMOCYSTEINE/CYSTEINE SYNTHASE"/>
    <property type="match status" value="1"/>
</dbReference>
<keyword evidence="4 9" id="KW-0663">Pyridoxal phosphate</keyword>
<dbReference type="AlphaFoldDB" id="A0AAE5H4B0"/>
<evidence type="ECO:0000256" key="8">
    <source>
        <dbReference type="ARBA" id="ARBA00052699"/>
    </source>
</evidence>
<dbReference type="Gene3D" id="3.90.1150.10">
    <property type="entry name" value="Aspartate Aminotransferase, domain 1"/>
    <property type="match status" value="1"/>
</dbReference>
<comment type="cofactor">
    <cofactor evidence="1 10">
        <name>pyridoxal 5'-phosphate</name>
        <dbReference type="ChEBI" id="CHEBI:597326"/>
    </cofactor>
</comment>
<gene>
    <name evidence="11" type="ORF">BCD95_002032</name>
</gene>
<keyword evidence="3 11" id="KW-0808">Transferase</keyword>
<dbReference type="GO" id="GO:0004124">
    <property type="term" value="F:cysteine synthase activity"/>
    <property type="evidence" value="ECO:0007669"/>
    <property type="project" value="TreeGrafter"/>
</dbReference>
<dbReference type="GO" id="GO:0071269">
    <property type="term" value="P:L-homocysteine biosynthetic process"/>
    <property type="evidence" value="ECO:0007669"/>
    <property type="project" value="TreeGrafter"/>
</dbReference>
<dbReference type="PROSITE" id="PS00868">
    <property type="entry name" value="CYS_MET_METAB_PP"/>
    <property type="match status" value="1"/>
</dbReference>
<dbReference type="InterPro" id="IPR015422">
    <property type="entry name" value="PyrdxlP-dep_Trfase_small"/>
</dbReference>
<comment type="catalytic activity">
    <reaction evidence="7">
        <text>L-homocysteine + H2O = 2-oxobutanoate + hydrogen sulfide + NH4(+) + H(+)</text>
        <dbReference type="Rhea" id="RHEA:14501"/>
        <dbReference type="ChEBI" id="CHEBI:15377"/>
        <dbReference type="ChEBI" id="CHEBI:15378"/>
        <dbReference type="ChEBI" id="CHEBI:16763"/>
        <dbReference type="ChEBI" id="CHEBI:28938"/>
        <dbReference type="ChEBI" id="CHEBI:29919"/>
        <dbReference type="ChEBI" id="CHEBI:58199"/>
        <dbReference type="EC" id="4.4.1.2"/>
    </reaction>
    <physiologicalReaction direction="left-to-right" evidence="7">
        <dbReference type="Rhea" id="RHEA:14502"/>
    </physiologicalReaction>
</comment>
<feature type="modified residue" description="N6-(pyridoxal phosphate)lysine" evidence="9">
    <location>
        <position position="215"/>
    </location>
</feature>
<dbReference type="InterPro" id="IPR015424">
    <property type="entry name" value="PyrdxlP-dep_Trfase"/>
</dbReference>
<evidence type="ECO:0000256" key="1">
    <source>
        <dbReference type="ARBA" id="ARBA00001933"/>
    </source>
</evidence>
<dbReference type="InterPro" id="IPR015421">
    <property type="entry name" value="PyrdxlP-dep_Trfase_major"/>
</dbReference>
<dbReference type="InterPro" id="IPR000277">
    <property type="entry name" value="Cys/Met-Metab_PyrdxlP-dep_enz"/>
</dbReference>
<evidence type="ECO:0000256" key="9">
    <source>
        <dbReference type="PIRSR" id="PIRSR001434-2"/>
    </source>
</evidence>
<dbReference type="Pfam" id="PF01053">
    <property type="entry name" value="Cys_Met_Meta_PP"/>
    <property type="match status" value="1"/>
</dbReference>
<evidence type="ECO:0000256" key="3">
    <source>
        <dbReference type="ARBA" id="ARBA00022679"/>
    </source>
</evidence>
<evidence type="ECO:0000256" key="10">
    <source>
        <dbReference type="RuleBase" id="RU362118"/>
    </source>
</evidence>
<dbReference type="GO" id="GO:0030170">
    <property type="term" value="F:pyridoxal phosphate binding"/>
    <property type="evidence" value="ECO:0007669"/>
    <property type="project" value="InterPro"/>
</dbReference>
<dbReference type="RefSeq" id="WP_077855112.1">
    <property type="nucleotide sequence ID" value="NZ_JABTDW010000001.1"/>
</dbReference>
<evidence type="ECO:0000256" key="4">
    <source>
        <dbReference type="ARBA" id="ARBA00022898"/>
    </source>
</evidence>
<evidence type="ECO:0000256" key="7">
    <source>
        <dbReference type="ARBA" id="ARBA00048780"/>
    </source>
</evidence>
<dbReference type="Proteomes" id="UP000822184">
    <property type="component" value="Unassembled WGS sequence"/>
</dbReference>
<dbReference type="GO" id="GO:0003961">
    <property type="term" value="F:O-acetylhomoserine aminocarboxypropyltransferase activity"/>
    <property type="evidence" value="ECO:0007669"/>
    <property type="project" value="TreeGrafter"/>
</dbReference>
<dbReference type="InterPro" id="IPR054542">
    <property type="entry name" value="Cys_met_metab_PP"/>
</dbReference>
<dbReference type="EMBL" id="JABTDW010000001">
    <property type="protein sequence ID" value="NSB13773.1"/>
    <property type="molecule type" value="Genomic_DNA"/>
</dbReference>
<evidence type="ECO:0000313" key="11">
    <source>
        <dbReference type="EMBL" id="NSB13773.1"/>
    </source>
</evidence>
<evidence type="ECO:0000256" key="5">
    <source>
        <dbReference type="ARBA" id="ARBA00047175"/>
    </source>
</evidence>
<dbReference type="FunFam" id="3.40.640.10:FF:000046">
    <property type="entry name" value="Cystathionine gamma-lyase"/>
    <property type="match status" value="1"/>
</dbReference>
<protein>
    <recommendedName>
        <fullName evidence="5">homocysteine desulfhydrase</fullName>
        <ecNumber evidence="5">4.4.1.2</ecNumber>
    </recommendedName>
    <alternativeName>
        <fullName evidence="6">Homocysteine desulfhydrase</fullName>
    </alternativeName>
</protein>
<evidence type="ECO:0000256" key="2">
    <source>
        <dbReference type="ARBA" id="ARBA00009077"/>
    </source>
</evidence>
<proteinExistence type="inferred from homology"/>
<dbReference type="InterPro" id="IPR006235">
    <property type="entry name" value="OAc-hSer/O-AcSer_sulfhydrylase"/>
</dbReference>
<dbReference type="FunFam" id="3.90.1150.10:FF:000033">
    <property type="entry name" value="Cystathionine gamma-synthase"/>
    <property type="match status" value="1"/>
</dbReference>
<dbReference type="GO" id="GO:0018826">
    <property type="term" value="F:methionine gamma-lyase activity"/>
    <property type="evidence" value="ECO:0007669"/>
    <property type="project" value="UniProtKB-EC"/>
</dbReference>
<dbReference type="EC" id="4.4.1.2" evidence="5"/>
<organism evidence="11 12">
    <name type="scientific">Clostridium beijerinckii</name>
    <name type="common">Clostridium MP</name>
    <dbReference type="NCBI Taxonomy" id="1520"/>
    <lineage>
        <taxon>Bacteria</taxon>
        <taxon>Bacillati</taxon>
        <taxon>Bacillota</taxon>
        <taxon>Clostridia</taxon>
        <taxon>Eubacteriales</taxon>
        <taxon>Clostridiaceae</taxon>
        <taxon>Clostridium</taxon>
    </lineage>
</organism>
<comment type="similarity">
    <text evidence="2 10">Belongs to the trans-sulfuration enzymes family.</text>
</comment>
<dbReference type="PIRSF" id="PIRSF001434">
    <property type="entry name" value="CGS"/>
    <property type="match status" value="1"/>
</dbReference>
<dbReference type="GO" id="GO:0006535">
    <property type="term" value="P:cysteine biosynthetic process from serine"/>
    <property type="evidence" value="ECO:0007669"/>
    <property type="project" value="TreeGrafter"/>
</dbReference>
<dbReference type="PANTHER" id="PTHR43797:SF2">
    <property type="entry name" value="HOMOCYSTEINE_CYSTEINE SYNTHASE"/>
    <property type="match status" value="1"/>
</dbReference>
<accession>A0AAE5H4B0</accession>
<reference evidence="11" key="1">
    <citation type="submission" date="2020-06" db="EMBL/GenBank/DDBJ databases">
        <title>Genomic insights into acetone-butanol-ethanol (ABE) fermentation by sequencing solventogenic clostridia strains.</title>
        <authorList>
            <person name="Brown S."/>
        </authorList>
    </citation>
    <scope>NUCLEOTIDE SEQUENCE</scope>
    <source>
        <strain evidence="11">DJ123</strain>
    </source>
</reference>
<comment type="catalytic activity">
    <reaction evidence="8">
        <text>L-methionine + H2O = methanethiol + 2-oxobutanoate + NH4(+)</text>
        <dbReference type="Rhea" id="RHEA:23800"/>
        <dbReference type="ChEBI" id="CHEBI:15377"/>
        <dbReference type="ChEBI" id="CHEBI:16007"/>
        <dbReference type="ChEBI" id="CHEBI:16763"/>
        <dbReference type="ChEBI" id="CHEBI:28938"/>
        <dbReference type="ChEBI" id="CHEBI:57844"/>
        <dbReference type="EC" id="4.4.1.11"/>
    </reaction>
    <physiologicalReaction direction="left-to-right" evidence="8">
        <dbReference type="Rhea" id="RHEA:23801"/>
    </physiologicalReaction>
</comment>
<evidence type="ECO:0000313" key="12">
    <source>
        <dbReference type="Proteomes" id="UP000822184"/>
    </source>
</evidence>
<dbReference type="GO" id="GO:0019346">
    <property type="term" value="P:transsulfuration"/>
    <property type="evidence" value="ECO:0007669"/>
    <property type="project" value="InterPro"/>
</dbReference>
<dbReference type="GO" id="GO:0047982">
    <property type="term" value="F:homocysteine desulfhydrase activity"/>
    <property type="evidence" value="ECO:0007669"/>
    <property type="project" value="UniProtKB-EC"/>
</dbReference>
<evidence type="ECO:0000256" key="6">
    <source>
        <dbReference type="ARBA" id="ARBA00047199"/>
    </source>
</evidence>
<dbReference type="Gene3D" id="3.40.640.10">
    <property type="entry name" value="Type I PLP-dependent aspartate aminotransferase-like (Major domain)"/>
    <property type="match status" value="1"/>
</dbReference>
<sequence length="434" mass="48285">MSYEAYKNNQLGFTTRQLHAGYNPAEHYRSKAVPIYQTAAFELGDFERCIRLFDYSEEGHSYVRFSNPTNTVLERRLASLEGGIEAIALGSGMAAISNTFLNIAKSGDEIVAVNTLYGGSTTLLNSILPDYGIVGRFVEDENDIESYRKVITEKTKAIYIESLGNPGMNIIDIEAVANLAHEHGIPLIVDNTFATPYLLRPFEYGADIVCYSATKYLAGHGTTIVGVVVEKGGFDWLNGKFPQFEKFYDEYKDTIGKDILDKTMFTKRLRIRYLTDLGAHLSPNSAFYLLQGIETLSLRMREHAANAQKVAEFLEGHPKVLSVAYPGLKSNKYHELAKKYFPKGPGAIMSIRLKGGIEAARKVLEEVKVFDYMVNVGDAKSLIVHSATSTHFGQSKEEREKAGVYDDTLRLSIGIEEAEDLIADLKHALDSIDE</sequence>
<dbReference type="CDD" id="cd00614">
    <property type="entry name" value="CGS_like"/>
    <property type="match status" value="1"/>
</dbReference>
<dbReference type="SUPFAM" id="SSF53383">
    <property type="entry name" value="PLP-dependent transferases"/>
    <property type="match status" value="1"/>
</dbReference>
<dbReference type="NCBIfam" id="TIGR01326">
    <property type="entry name" value="OAH_OAS_sulfhy"/>
    <property type="match status" value="1"/>
</dbReference>
<name>A0AAE5H4B0_CLOBE</name>